<proteinExistence type="predicted"/>
<feature type="region of interest" description="Disordered" evidence="1">
    <location>
        <begin position="1"/>
        <end position="39"/>
    </location>
</feature>
<feature type="compositionally biased region" description="Low complexity" evidence="1">
    <location>
        <begin position="12"/>
        <end position="24"/>
    </location>
</feature>
<dbReference type="AlphaFoldDB" id="A0A6A4RTV3"/>
<accession>A0A6A4RTV3</accession>
<dbReference type="EMBL" id="VEVO01000026">
    <property type="protein sequence ID" value="KAF0022452.1"/>
    <property type="molecule type" value="Genomic_DNA"/>
</dbReference>
<reference evidence="2 3" key="1">
    <citation type="submission" date="2019-06" db="EMBL/GenBank/DDBJ databases">
        <title>Draft genomes of female and male turbot (Scophthalmus maximus).</title>
        <authorList>
            <person name="Xu H."/>
            <person name="Xu X.-W."/>
            <person name="Shao C."/>
            <person name="Chen S."/>
        </authorList>
    </citation>
    <scope>NUCLEOTIDE SEQUENCE [LARGE SCALE GENOMIC DNA]</scope>
    <source>
        <strain evidence="2">Ysfricsl-2016a</strain>
        <tissue evidence="2">Blood</tissue>
    </source>
</reference>
<name>A0A6A4RTV3_SCOMX</name>
<sequence>MRATRTRRDRAVPSAAAVAVEPSAQSGPRAARHFRDDTERDGLFYPNIQQHGRVSPSCDTGSKLEDYGRTCSVDAGNGFAPSVMRLIE</sequence>
<dbReference type="Proteomes" id="UP000438429">
    <property type="component" value="Unassembled WGS sequence"/>
</dbReference>
<organism evidence="2 3">
    <name type="scientific">Scophthalmus maximus</name>
    <name type="common">Turbot</name>
    <name type="synonym">Psetta maxima</name>
    <dbReference type="NCBI Taxonomy" id="52904"/>
    <lineage>
        <taxon>Eukaryota</taxon>
        <taxon>Metazoa</taxon>
        <taxon>Chordata</taxon>
        <taxon>Craniata</taxon>
        <taxon>Vertebrata</taxon>
        <taxon>Euteleostomi</taxon>
        <taxon>Actinopterygii</taxon>
        <taxon>Neopterygii</taxon>
        <taxon>Teleostei</taxon>
        <taxon>Neoteleostei</taxon>
        <taxon>Acanthomorphata</taxon>
        <taxon>Carangaria</taxon>
        <taxon>Pleuronectiformes</taxon>
        <taxon>Pleuronectoidei</taxon>
        <taxon>Scophthalmidae</taxon>
        <taxon>Scophthalmus</taxon>
    </lineage>
</organism>
<evidence type="ECO:0000313" key="3">
    <source>
        <dbReference type="Proteomes" id="UP000438429"/>
    </source>
</evidence>
<evidence type="ECO:0000313" key="2">
    <source>
        <dbReference type="EMBL" id="KAF0022452.1"/>
    </source>
</evidence>
<gene>
    <name evidence="2" type="ORF">F2P81_025265</name>
</gene>
<comment type="caution">
    <text evidence="2">The sequence shown here is derived from an EMBL/GenBank/DDBJ whole genome shotgun (WGS) entry which is preliminary data.</text>
</comment>
<evidence type="ECO:0000256" key="1">
    <source>
        <dbReference type="SAM" id="MobiDB-lite"/>
    </source>
</evidence>
<protein>
    <submittedName>
        <fullName evidence="2">Uncharacterized protein</fullName>
    </submittedName>
</protein>